<evidence type="ECO:0000256" key="5">
    <source>
        <dbReference type="ARBA" id="ARBA00022490"/>
    </source>
</evidence>
<evidence type="ECO:0000313" key="15">
    <source>
        <dbReference type="EMBL" id="KII70264.1"/>
    </source>
</evidence>
<dbReference type="EMBL" id="JWZT01002106">
    <property type="protein sequence ID" value="KII70264.1"/>
    <property type="molecule type" value="Genomic_DNA"/>
</dbReference>
<proteinExistence type="inferred from homology"/>
<dbReference type="InterPro" id="IPR034762">
    <property type="entry name" value="Lys-tRNA-ligase_II_bac/euk"/>
</dbReference>
<dbReference type="CDD" id="cd00775">
    <property type="entry name" value="LysRS_core"/>
    <property type="match status" value="1"/>
</dbReference>
<dbReference type="PANTHER" id="PTHR42918:SF9">
    <property type="entry name" value="LYSINE--TRNA LIGASE"/>
    <property type="match status" value="1"/>
</dbReference>
<gene>
    <name evidence="15" type="ORF">RF11_02480</name>
</gene>
<keyword evidence="10" id="KW-0030">Aminoacyl-tRNA synthetase</keyword>
<evidence type="ECO:0000256" key="8">
    <source>
        <dbReference type="ARBA" id="ARBA00022840"/>
    </source>
</evidence>
<evidence type="ECO:0000313" key="16">
    <source>
        <dbReference type="Proteomes" id="UP000031668"/>
    </source>
</evidence>
<dbReference type="Gene3D" id="3.30.930.10">
    <property type="entry name" value="Bira Bifunctional Protein, Domain 2"/>
    <property type="match status" value="1"/>
</dbReference>
<dbReference type="InterPro" id="IPR045864">
    <property type="entry name" value="aa-tRNA-synth_II/BPL/LPL"/>
</dbReference>
<evidence type="ECO:0000256" key="12">
    <source>
        <dbReference type="ARBA" id="ARBA00048573"/>
    </source>
</evidence>
<dbReference type="GO" id="GO:0005829">
    <property type="term" value="C:cytosol"/>
    <property type="evidence" value="ECO:0007669"/>
    <property type="project" value="TreeGrafter"/>
</dbReference>
<comment type="caution">
    <text evidence="15">The sequence shown here is derived from an EMBL/GenBank/DDBJ whole genome shotgun (WGS) entry which is preliminary data.</text>
</comment>
<dbReference type="InterPro" id="IPR002313">
    <property type="entry name" value="Lys-tRNA-ligase_II"/>
</dbReference>
<evidence type="ECO:0000256" key="11">
    <source>
        <dbReference type="ARBA" id="ARBA00030563"/>
    </source>
</evidence>
<dbReference type="FunFam" id="3.30.930.10:FF:000238">
    <property type="entry name" value="Lysine--tRNA ligase"/>
    <property type="match status" value="1"/>
</dbReference>
<dbReference type="FunFam" id="2.40.50.140:FF:000050">
    <property type="entry name" value="Lysine--tRNA ligase"/>
    <property type="match status" value="1"/>
</dbReference>
<evidence type="ECO:0000256" key="4">
    <source>
        <dbReference type="ARBA" id="ARBA00015745"/>
    </source>
</evidence>
<evidence type="ECO:0000256" key="3">
    <source>
        <dbReference type="ARBA" id="ARBA00013166"/>
    </source>
</evidence>
<dbReference type="GO" id="GO:0005524">
    <property type="term" value="F:ATP binding"/>
    <property type="evidence" value="ECO:0007669"/>
    <property type="project" value="UniProtKB-KW"/>
</dbReference>
<evidence type="ECO:0000256" key="1">
    <source>
        <dbReference type="ARBA" id="ARBA00004496"/>
    </source>
</evidence>
<dbReference type="GO" id="GO:0004824">
    <property type="term" value="F:lysine-tRNA ligase activity"/>
    <property type="evidence" value="ECO:0007669"/>
    <property type="project" value="UniProtKB-EC"/>
</dbReference>
<evidence type="ECO:0000256" key="10">
    <source>
        <dbReference type="ARBA" id="ARBA00023146"/>
    </source>
</evidence>
<dbReference type="PANTHER" id="PTHR42918">
    <property type="entry name" value="LYSYL-TRNA SYNTHETASE"/>
    <property type="match status" value="1"/>
</dbReference>
<comment type="catalytic activity">
    <reaction evidence="12 13">
        <text>tRNA(Lys) + L-lysine + ATP = L-lysyl-tRNA(Lys) + AMP + diphosphate</text>
        <dbReference type="Rhea" id="RHEA:20792"/>
        <dbReference type="Rhea" id="RHEA-COMP:9696"/>
        <dbReference type="Rhea" id="RHEA-COMP:9697"/>
        <dbReference type="ChEBI" id="CHEBI:30616"/>
        <dbReference type="ChEBI" id="CHEBI:32551"/>
        <dbReference type="ChEBI" id="CHEBI:33019"/>
        <dbReference type="ChEBI" id="CHEBI:78442"/>
        <dbReference type="ChEBI" id="CHEBI:78529"/>
        <dbReference type="ChEBI" id="CHEBI:456215"/>
        <dbReference type="EC" id="6.1.1.6"/>
    </reaction>
</comment>
<keyword evidence="8" id="KW-0067">ATP-binding</keyword>
<evidence type="ECO:0000259" key="14">
    <source>
        <dbReference type="PROSITE" id="PS50862"/>
    </source>
</evidence>
<reference evidence="15 16" key="1">
    <citation type="journal article" date="2014" name="Genome Biol. Evol.">
        <title>The genome of the myxosporean Thelohanellus kitauei shows adaptations to nutrient acquisition within its fish host.</title>
        <authorList>
            <person name="Yang Y."/>
            <person name="Xiong J."/>
            <person name="Zhou Z."/>
            <person name="Huo F."/>
            <person name="Miao W."/>
            <person name="Ran C."/>
            <person name="Liu Y."/>
            <person name="Zhang J."/>
            <person name="Feng J."/>
            <person name="Wang M."/>
            <person name="Wang M."/>
            <person name="Wang L."/>
            <person name="Yao B."/>
        </authorList>
    </citation>
    <scope>NUCLEOTIDE SEQUENCE [LARGE SCALE GENOMIC DNA]</scope>
    <source>
        <strain evidence="15">Wuqing</strain>
    </source>
</reference>
<dbReference type="GO" id="GO:0006430">
    <property type="term" value="P:lysyl-tRNA aminoacylation"/>
    <property type="evidence" value="ECO:0007669"/>
    <property type="project" value="InterPro"/>
</dbReference>
<dbReference type="EC" id="6.1.1.6" evidence="3 13"/>
<evidence type="ECO:0000256" key="9">
    <source>
        <dbReference type="ARBA" id="ARBA00022917"/>
    </source>
</evidence>
<dbReference type="NCBIfam" id="NF001756">
    <property type="entry name" value="PRK00484.1"/>
    <property type="match status" value="1"/>
</dbReference>
<dbReference type="CDD" id="cd04322">
    <property type="entry name" value="LysRS_N"/>
    <property type="match status" value="1"/>
</dbReference>
<dbReference type="OMA" id="DFRNEGM"/>
<dbReference type="InterPro" id="IPR012340">
    <property type="entry name" value="NA-bd_OB-fold"/>
</dbReference>
<dbReference type="InterPro" id="IPR004365">
    <property type="entry name" value="NA-bd_OB_tRNA"/>
</dbReference>
<comment type="subcellular location">
    <subcellularLocation>
        <location evidence="1">Cytoplasm</location>
    </subcellularLocation>
</comment>
<dbReference type="PROSITE" id="PS50862">
    <property type="entry name" value="AA_TRNA_LIGASE_II"/>
    <property type="match status" value="1"/>
</dbReference>
<accession>A0A0C2IY00</accession>
<dbReference type="PIRSF" id="PIRSF039101">
    <property type="entry name" value="LysRS2"/>
    <property type="match status" value="1"/>
</dbReference>
<dbReference type="OrthoDB" id="21243at2759"/>
<dbReference type="Pfam" id="PF01336">
    <property type="entry name" value="tRNA_anti-codon"/>
    <property type="match status" value="1"/>
</dbReference>
<feature type="domain" description="Aminoacyl-transfer RNA synthetases class-II family profile" evidence="14">
    <location>
        <begin position="186"/>
        <end position="520"/>
    </location>
</feature>
<dbReference type="Proteomes" id="UP000031668">
    <property type="component" value="Unassembled WGS sequence"/>
</dbReference>
<dbReference type="InterPro" id="IPR018149">
    <property type="entry name" value="Lys-tRNA-synth_II_C"/>
</dbReference>
<dbReference type="SUPFAM" id="SSF50249">
    <property type="entry name" value="Nucleic acid-binding proteins"/>
    <property type="match status" value="1"/>
</dbReference>
<name>A0A0C2IY00_THEKT</name>
<organism evidence="15 16">
    <name type="scientific">Thelohanellus kitauei</name>
    <name type="common">Myxosporean</name>
    <dbReference type="NCBI Taxonomy" id="669202"/>
    <lineage>
        <taxon>Eukaryota</taxon>
        <taxon>Metazoa</taxon>
        <taxon>Cnidaria</taxon>
        <taxon>Myxozoa</taxon>
        <taxon>Myxosporea</taxon>
        <taxon>Bivalvulida</taxon>
        <taxon>Platysporina</taxon>
        <taxon>Myxobolidae</taxon>
        <taxon>Thelohanellus</taxon>
    </lineage>
</organism>
<evidence type="ECO:0000256" key="13">
    <source>
        <dbReference type="RuleBase" id="RU003748"/>
    </source>
</evidence>
<dbReference type="InterPro" id="IPR006195">
    <property type="entry name" value="aa-tRNA-synth_II"/>
</dbReference>
<dbReference type="AlphaFoldDB" id="A0A0C2IY00"/>
<dbReference type="GO" id="GO:0000049">
    <property type="term" value="F:tRNA binding"/>
    <property type="evidence" value="ECO:0007669"/>
    <property type="project" value="TreeGrafter"/>
</dbReference>
<dbReference type="NCBIfam" id="TIGR00499">
    <property type="entry name" value="lysS_bact"/>
    <property type="match status" value="1"/>
</dbReference>
<evidence type="ECO:0000256" key="6">
    <source>
        <dbReference type="ARBA" id="ARBA00022598"/>
    </source>
</evidence>
<keyword evidence="7" id="KW-0547">Nucleotide-binding</keyword>
<dbReference type="Pfam" id="PF00152">
    <property type="entry name" value="tRNA-synt_2"/>
    <property type="match status" value="1"/>
</dbReference>
<sequence>MAQKGEQAPKSTEELSPGQYYEHRFNAVQNLKITGPEPYPHKFCVTTDIQTVIEKYGHITAGNWSEDEVSIGGRVYSKRNQGKNLVFYDVFSNGSKIQIMARFDDSKQPQFHELHELIHRGDIVGFKGHPGRTKKGEISIKISESKILSPCMFMLPHAHYGLKDRETRYRKRYLDLIMNDNVRQIFVTRSKIIKYIRSFLDERDFLEVETSILNLSFGGANAKPFQTFHNQLNLNMFLRIATELPLKQLIIGGIPRVYEIGRQFRNEGIDLTHNPEFTTCEFYMAFADYNDLMEMTEQLLSGLVHSLFKSYKVTFHPNQTESSKGEPVEIDFTPPYRRIVLMDELEKALNVSFPPFGDFSDETTRKYFDDLCVQHNVECPEPRTVSRLLDKLVGQFLESQIVNPAFIIDHPQIMCPLAKWHRSKPNFAERFELFVLGRELVNAYTELNDPKVQRELFIQQAKDSAAGDEEAQPPDEDYCVAMEYGMPPVAGWGLGIERLTMFLTDSSSIKEVIFFPTMKPDDIKDKIEQINLNNK</sequence>
<dbReference type="Gene3D" id="2.40.50.140">
    <property type="entry name" value="Nucleic acid-binding proteins"/>
    <property type="match status" value="1"/>
</dbReference>
<comment type="similarity">
    <text evidence="2">Belongs to the class-II aminoacyl-tRNA synthetase family.</text>
</comment>
<protein>
    <recommendedName>
        <fullName evidence="4 13">Lysine--tRNA ligase</fullName>
        <ecNumber evidence="3 13">6.1.1.6</ecNumber>
    </recommendedName>
    <alternativeName>
        <fullName evidence="11 13">Lysyl-tRNA synthetase</fullName>
    </alternativeName>
</protein>
<keyword evidence="9" id="KW-0648">Protein biosynthesis</keyword>
<dbReference type="InterPro" id="IPR004364">
    <property type="entry name" value="Aa-tRNA-synt_II"/>
</dbReference>
<evidence type="ECO:0000256" key="7">
    <source>
        <dbReference type="ARBA" id="ARBA00022741"/>
    </source>
</evidence>
<dbReference type="InterPro" id="IPR044136">
    <property type="entry name" value="Lys-tRNA-ligase_II_N"/>
</dbReference>
<dbReference type="PRINTS" id="PR00982">
    <property type="entry name" value="TRNASYNTHLYS"/>
</dbReference>
<keyword evidence="16" id="KW-1185">Reference proteome</keyword>
<dbReference type="HAMAP" id="MF_00252">
    <property type="entry name" value="Lys_tRNA_synth_class2"/>
    <property type="match status" value="1"/>
</dbReference>
<dbReference type="SUPFAM" id="SSF55681">
    <property type="entry name" value="Class II aaRS and biotin synthetases"/>
    <property type="match status" value="1"/>
</dbReference>
<evidence type="ECO:0000256" key="2">
    <source>
        <dbReference type="ARBA" id="ARBA00008226"/>
    </source>
</evidence>
<keyword evidence="6 15" id="KW-0436">Ligase</keyword>
<keyword evidence="5" id="KW-0963">Cytoplasm</keyword>